<gene>
    <name evidence="2" type="ORF">EH165_12825</name>
</gene>
<reference evidence="2 3" key="1">
    <citation type="submission" date="2018-11" db="EMBL/GenBank/DDBJ databases">
        <authorList>
            <person name="Da X."/>
        </authorList>
    </citation>
    <scope>NUCLEOTIDE SEQUENCE [LARGE SCALE GENOMIC DNA]</scope>
    <source>
        <strain evidence="2 3">S14-144</strain>
    </source>
</reference>
<sequence length="145" mass="16468">MTASFQNLDGCEFDLEDDAELLYRQIPTHNWDPNVRRPLSHAFGPSSADKGKPSYARSSLASPSESRAWHNENANSKSEVVFAVSVAEVKALDTRSVDDSQCREGQSPGHCYVDFRHLEKFDERKLRAKLYNHAIDRWKIPSESD</sequence>
<dbReference type="EMBL" id="CP034170">
    <property type="protein sequence ID" value="AZI58893.1"/>
    <property type="molecule type" value="Genomic_DNA"/>
</dbReference>
<dbReference type="RefSeq" id="WP_124799797.1">
    <property type="nucleotide sequence ID" value="NZ_CP034170.1"/>
</dbReference>
<keyword evidence="3" id="KW-1185">Reference proteome</keyword>
<dbReference type="OrthoDB" id="4350653at2"/>
<feature type="region of interest" description="Disordered" evidence="1">
    <location>
        <begin position="34"/>
        <end position="72"/>
    </location>
</feature>
<evidence type="ECO:0000313" key="3">
    <source>
        <dbReference type="Proteomes" id="UP000268084"/>
    </source>
</evidence>
<proteinExistence type="predicted"/>
<organism evidence="2 3">
    <name type="scientific">Nakamurella antarctica</name>
    <dbReference type="NCBI Taxonomy" id="1902245"/>
    <lineage>
        <taxon>Bacteria</taxon>
        <taxon>Bacillati</taxon>
        <taxon>Actinomycetota</taxon>
        <taxon>Actinomycetes</taxon>
        <taxon>Nakamurellales</taxon>
        <taxon>Nakamurellaceae</taxon>
        <taxon>Nakamurella</taxon>
    </lineage>
</organism>
<dbReference type="Proteomes" id="UP000268084">
    <property type="component" value="Chromosome"/>
</dbReference>
<dbReference type="AlphaFoldDB" id="A0A3G8ZNR7"/>
<dbReference type="KEGG" id="nak:EH165_12825"/>
<protein>
    <submittedName>
        <fullName evidence="2">Uncharacterized protein</fullName>
    </submittedName>
</protein>
<accession>A0A3G8ZNR7</accession>
<evidence type="ECO:0000313" key="2">
    <source>
        <dbReference type="EMBL" id="AZI58893.1"/>
    </source>
</evidence>
<name>A0A3G8ZNR7_9ACTN</name>
<reference evidence="2 3" key="2">
    <citation type="submission" date="2018-12" db="EMBL/GenBank/DDBJ databases">
        <title>Nakamurella antarcticus sp. nov., isolated from Antarctica South Shetland Islands soil.</title>
        <authorList>
            <person name="Peng F."/>
        </authorList>
    </citation>
    <scope>NUCLEOTIDE SEQUENCE [LARGE SCALE GENOMIC DNA]</scope>
    <source>
        <strain evidence="2 3">S14-144</strain>
    </source>
</reference>
<evidence type="ECO:0000256" key="1">
    <source>
        <dbReference type="SAM" id="MobiDB-lite"/>
    </source>
</evidence>
<feature type="compositionally biased region" description="Polar residues" evidence="1">
    <location>
        <begin position="56"/>
        <end position="65"/>
    </location>
</feature>